<dbReference type="GO" id="GO:0006281">
    <property type="term" value="P:DNA repair"/>
    <property type="evidence" value="ECO:0007669"/>
    <property type="project" value="UniProtKB-KW"/>
</dbReference>
<dbReference type="InterPro" id="IPR044245">
    <property type="entry name" value="Spartan"/>
</dbReference>
<keyword evidence="9" id="KW-0378">Hydrolase</keyword>
<dbReference type="GO" id="GO:0006508">
    <property type="term" value="P:proteolysis"/>
    <property type="evidence" value="ECO:0007669"/>
    <property type="project" value="UniProtKB-KW"/>
</dbReference>
<feature type="domain" description="SprT-like" evidence="16">
    <location>
        <begin position="43"/>
        <end position="226"/>
    </location>
</feature>
<feature type="region of interest" description="Disordered" evidence="15">
    <location>
        <begin position="283"/>
        <end position="306"/>
    </location>
</feature>
<evidence type="ECO:0000256" key="2">
    <source>
        <dbReference type="ARBA" id="ARBA00004286"/>
    </source>
</evidence>
<dbReference type="GO" id="GO:0005694">
    <property type="term" value="C:chromosome"/>
    <property type="evidence" value="ECO:0007669"/>
    <property type="project" value="UniProtKB-SubCell"/>
</dbReference>
<name>A0A6A5YBW3_9PEZI</name>
<evidence type="ECO:0000256" key="1">
    <source>
        <dbReference type="ARBA" id="ARBA00004123"/>
    </source>
</evidence>
<comment type="similarity">
    <text evidence="3">Belongs to the Spartan family.</text>
</comment>
<proteinExistence type="inferred from homology"/>
<gene>
    <name evidence="18" type="ORF">K490DRAFT_72620</name>
</gene>
<dbReference type="PANTHER" id="PTHR21220">
    <property type="entry name" value="DNA-DEPENDENT METALLOPROTEASE SPRTN"/>
    <property type="match status" value="1"/>
</dbReference>
<dbReference type="GO" id="GO:0031593">
    <property type="term" value="F:polyubiquitin modification-dependent protein binding"/>
    <property type="evidence" value="ECO:0007669"/>
    <property type="project" value="TreeGrafter"/>
</dbReference>
<dbReference type="GO" id="GO:0004222">
    <property type="term" value="F:metalloendopeptidase activity"/>
    <property type="evidence" value="ECO:0007669"/>
    <property type="project" value="InterPro"/>
</dbReference>
<dbReference type="InterPro" id="IPR006640">
    <property type="entry name" value="SprT-like_domain"/>
</dbReference>
<accession>A0A6A5YBW3</accession>
<dbReference type="EMBL" id="ML978715">
    <property type="protein sequence ID" value="KAF2088956.1"/>
    <property type="molecule type" value="Genomic_DNA"/>
</dbReference>
<keyword evidence="8" id="KW-0863">Zinc-finger</keyword>
<evidence type="ECO:0000256" key="4">
    <source>
        <dbReference type="ARBA" id="ARBA00022454"/>
    </source>
</evidence>
<dbReference type="InterPro" id="IPR006642">
    <property type="entry name" value="Rad18_UBZ4"/>
</dbReference>
<dbReference type="Pfam" id="PF22934">
    <property type="entry name" value="SPRTN_ZBD"/>
    <property type="match status" value="1"/>
</dbReference>
<evidence type="ECO:0000256" key="10">
    <source>
        <dbReference type="ARBA" id="ARBA00022833"/>
    </source>
</evidence>
<keyword evidence="13" id="KW-0539">Nucleus</keyword>
<dbReference type="OrthoDB" id="5236983at2759"/>
<evidence type="ECO:0000256" key="13">
    <source>
        <dbReference type="ARBA" id="ARBA00023242"/>
    </source>
</evidence>
<dbReference type="GO" id="GO:0008270">
    <property type="term" value="F:zinc ion binding"/>
    <property type="evidence" value="ECO:0007669"/>
    <property type="project" value="UniProtKB-KW"/>
</dbReference>
<evidence type="ECO:0000259" key="17">
    <source>
        <dbReference type="SMART" id="SM00734"/>
    </source>
</evidence>
<organism evidence="18 19">
    <name type="scientific">Saccharata proteae CBS 121410</name>
    <dbReference type="NCBI Taxonomy" id="1314787"/>
    <lineage>
        <taxon>Eukaryota</taxon>
        <taxon>Fungi</taxon>
        <taxon>Dikarya</taxon>
        <taxon>Ascomycota</taxon>
        <taxon>Pezizomycotina</taxon>
        <taxon>Dothideomycetes</taxon>
        <taxon>Dothideomycetes incertae sedis</taxon>
        <taxon>Botryosphaeriales</taxon>
        <taxon>Saccharataceae</taxon>
        <taxon>Saccharata</taxon>
    </lineage>
</organism>
<dbReference type="Pfam" id="PF10263">
    <property type="entry name" value="SprT-like"/>
    <property type="match status" value="1"/>
</dbReference>
<evidence type="ECO:0000256" key="15">
    <source>
        <dbReference type="SAM" id="MobiDB-lite"/>
    </source>
</evidence>
<dbReference type="SMART" id="SM00731">
    <property type="entry name" value="SprT"/>
    <property type="match status" value="1"/>
</dbReference>
<dbReference type="SMART" id="SM00734">
    <property type="entry name" value="ZnF_Rad18"/>
    <property type="match status" value="1"/>
</dbReference>
<keyword evidence="19" id="KW-1185">Reference proteome</keyword>
<reference evidence="18" key="1">
    <citation type="journal article" date="2020" name="Stud. Mycol.">
        <title>101 Dothideomycetes genomes: a test case for predicting lifestyles and emergence of pathogens.</title>
        <authorList>
            <person name="Haridas S."/>
            <person name="Albert R."/>
            <person name="Binder M."/>
            <person name="Bloem J."/>
            <person name="Labutti K."/>
            <person name="Salamov A."/>
            <person name="Andreopoulos B."/>
            <person name="Baker S."/>
            <person name="Barry K."/>
            <person name="Bills G."/>
            <person name="Bluhm B."/>
            <person name="Cannon C."/>
            <person name="Castanera R."/>
            <person name="Culley D."/>
            <person name="Daum C."/>
            <person name="Ezra D."/>
            <person name="Gonzalez J."/>
            <person name="Henrissat B."/>
            <person name="Kuo A."/>
            <person name="Liang C."/>
            <person name="Lipzen A."/>
            <person name="Lutzoni F."/>
            <person name="Magnuson J."/>
            <person name="Mondo S."/>
            <person name="Nolan M."/>
            <person name="Ohm R."/>
            <person name="Pangilinan J."/>
            <person name="Park H.-J."/>
            <person name="Ramirez L."/>
            <person name="Alfaro M."/>
            <person name="Sun H."/>
            <person name="Tritt A."/>
            <person name="Yoshinaga Y."/>
            <person name="Zwiers L.-H."/>
            <person name="Turgeon B."/>
            <person name="Goodwin S."/>
            <person name="Spatafora J."/>
            <person name="Crous P."/>
            <person name="Grigoriev I."/>
        </authorList>
    </citation>
    <scope>NUCLEOTIDE SEQUENCE</scope>
    <source>
        <strain evidence="18">CBS 121410</strain>
    </source>
</reference>
<evidence type="ECO:0000259" key="16">
    <source>
        <dbReference type="SMART" id="SM00731"/>
    </source>
</evidence>
<dbReference type="InterPro" id="IPR055220">
    <property type="entry name" value="SPRTN_ZBD"/>
</dbReference>
<feature type="domain" description="UBZ4-type" evidence="17">
    <location>
        <begin position="307"/>
        <end position="331"/>
    </location>
</feature>
<keyword evidence="7" id="KW-0227">DNA damage</keyword>
<evidence type="ECO:0000256" key="12">
    <source>
        <dbReference type="ARBA" id="ARBA00023204"/>
    </source>
</evidence>
<evidence type="ECO:0000256" key="6">
    <source>
        <dbReference type="ARBA" id="ARBA00022723"/>
    </source>
</evidence>
<evidence type="ECO:0000256" key="11">
    <source>
        <dbReference type="ARBA" id="ARBA00023049"/>
    </source>
</evidence>
<sequence>MPLTDQEAAHQAIASFDALSEEQLAAQTVIIRLLHSDDASPFVDVHELFRLFDVLYFKQLLMERVEVSWSERMTLCAGICELTKDPSGAYRRIRLKLSEPLLKFRPRSDTINTLLHESIHAYFFVTSSWRHSRDDLDPNADSGHGTGFQLLASAINAHGSYDVSIFHAFHDEVDSYRTHVWQCDGPCRSRAPFFGLVKRSMNRAPGKSDSWWQKHEDECGGRYAKIAEPKMSKERMGRLSVRERAGLQKNKIDGWVGKGVEVAKAMGGEKVVRDVVEVVDDDGATTKSKRKHSVVDDGDDDSTKKSMLACPICDAPVTEKDINSHLDTQHPP</sequence>
<evidence type="ECO:0000256" key="3">
    <source>
        <dbReference type="ARBA" id="ARBA00010724"/>
    </source>
</evidence>
<evidence type="ECO:0000313" key="18">
    <source>
        <dbReference type="EMBL" id="KAF2088956.1"/>
    </source>
</evidence>
<dbReference type="AlphaFoldDB" id="A0A6A5YBW3"/>
<evidence type="ECO:0000256" key="14">
    <source>
        <dbReference type="ARBA" id="ARBA00030396"/>
    </source>
</evidence>
<keyword evidence="6" id="KW-0479">Metal-binding</keyword>
<keyword evidence="12" id="KW-0234">DNA repair</keyword>
<evidence type="ECO:0000256" key="9">
    <source>
        <dbReference type="ARBA" id="ARBA00022801"/>
    </source>
</evidence>
<evidence type="ECO:0000256" key="7">
    <source>
        <dbReference type="ARBA" id="ARBA00022763"/>
    </source>
</evidence>
<evidence type="ECO:0000256" key="8">
    <source>
        <dbReference type="ARBA" id="ARBA00022771"/>
    </source>
</evidence>
<keyword evidence="10" id="KW-0862">Zinc</keyword>
<evidence type="ECO:0000256" key="5">
    <source>
        <dbReference type="ARBA" id="ARBA00022670"/>
    </source>
</evidence>
<dbReference type="GO" id="GO:0003697">
    <property type="term" value="F:single-stranded DNA binding"/>
    <property type="evidence" value="ECO:0007669"/>
    <property type="project" value="InterPro"/>
</dbReference>
<keyword evidence="4" id="KW-0158">Chromosome</keyword>
<protein>
    <recommendedName>
        <fullName evidence="14">Protein with SprT-like domain at the N terminus</fullName>
    </recommendedName>
</protein>
<dbReference type="GO" id="GO:0005634">
    <property type="term" value="C:nucleus"/>
    <property type="evidence" value="ECO:0007669"/>
    <property type="project" value="UniProtKB-SubCell"/>
</dbReference>
<keyword evidence="5" id="KW-0645">Protease</keyword>
<keyword evidence="11" id="KW-0482">Metalloprotease</keyword>
<dbReference type="Proteomes" id="UP000799776">
    <property type="component" value="Unassembled WGS sequence"/>
</dbReference>
<evidence type="ECO:0000313" key="19">
    <source>
        <dbReference type="Proteomes" id="UP000799776"/>
    </source>
</evidence>
<comment type="subcellular location">
    <subcellularLocation>
        <location evidence="2">Chromosome</location>
    </subcellularLocation>
    <subcellularLocation>
        <location evidence="1">Nucleus</location>
    </subcellularLocation>
</comment>
<dbReference type="PANTHER" id="PTHR21220:SF0">
    <property type="entry name" value="DNA-DEPENDENT METALLOPROTEASE SPRTN"/>
    <property type="match status" value="1"/>
</dbReference>